<dbReference type="AlphaFoldDB" id="A0A9Q0DM96"/>
<name>A0A9Q0DM96_9TELE</name>
<evidence type="ECO:0000313" key="2">
    <source>
        <dbReference type="Proteomes" id="UP001148018"/>
    </source>
</evidence>
<gene>
    <name evidence="1" type="ORF">NHX12_010455</name>
</gene>
<comment type="caution">
    <text evidence="1">The sequence shown here is derived from an EMBL/GenBank/DDBJ whole genome shotgun (WGS) entry which is preliminary data.</text>
</comment>
<organism evidence="1 2">
    <name type="scientific">Muraenolepis orangiensis</name>
    <name type="common">Patagonian moray cod</name>
    <dbReference type="NCBI Taxonomy" id="630683"/>
    <lineage>
        <taxon>Eukaryota</taxon>
        <taxon>Metazoa</taxon>
        <taxon>Chordata</taxon>
        <taxon>Craniata</taxon>
        <taxon>Vertebrata</taxon>
        <taxon>Euteleostomi</taxon>
        <taxon>Actinopterygii</taxon>
        <taxon>Neopterygii</taxon>
        <taxon>Teleostei</taxon>
        <taxon>Neoteleostei</taxon>
        <taxon>Acanthomorphata</taxon>
        <taxon>Zeiogadaria</taxon>
        <taxon>Gadariae</taxon>
        <taxon>Gadiformes</taxon>
        <taxon>Muraenolepidoidei</taxon>
        <taxon>Muraenolepididae</taxon>
        <taxon>Muraenolepis</taxon>
    </lineage>
</organism>
<protein>
    <submittedName>
        <fullName evidence="1">Uncharacterized protein</fullName>
    </submittedName>
</protein>
<dbReference type="Proteomes" id="UP001148018">
    <property type="component" value="Unassembled WGS sequence"/>
</dbReference>
<keyword evidence="2" id="KW-1185">Reference proteome</keyword>
<proteinExistence type="predicted"/>
<sequence length="147" mass="16406">MQIAHRAVGHDDDIMCFSSPEMTRAEGLSENLCLTYVAGHIDKNGPGENTQYMNARHTHPTRRRQPLMFTMRIDEQTFGHESALLWNIPGPYGGLHHRLSSEEDHYSCQASGMPKKTMNLPCLTGGITPRDLKQNGKVSNCGDVQGR</sequence>
<evidence type="ECO:0000313" key="1">
    <source>
        <dbReference type="EMBL" id="KAJ3589610.1"/>
    </source>
</evidence>
<reference evidence="1" key="1">
    <citation type="submission" date="2022-07" db="EMBL/GenBank/DDBJ databases">
        <title>Chromosome-level genome of Muraenolepis orangiensis.</title>
        <authorList>
            <person name="Kim J."/>
        </authorList>
    </citation>
    <scope>NUCLEOTIDE SEQUENCE</scope>
    <source>
        <strain evidence="1">KU_S4_2022</strain>
        <tissue evidence="1">Muscle</tissue>
    </source>
</reference>
<dbReference type="EMBL" id="JANIIK010000115">
    <property type="protein sequence ID" value="KAJ3589610.1"/>
    <property type="molecule type" value="Genomic_DNA"/>
</dbReference>
<accession>A0A9Q0DM96</accession>